<proteinExistence type="predicted"/>
<comment type="caution">
    <text evidence="1">The sequence shown here is derived from an EMBL/GenBank/DDBJ whole genome shotgun (WGS) entry which is preliminary data.</text>
</comment>
<dbReference type="Proteomes" id="UP000765509">
    <property type="component" value="Unassembled WGS sequence"/>
</dbReference>
<organism evidence="1 2">
    <name type="scientific">Austropuccinia psidii MF-1</name>
    <dbReference type="NCBI Taxonomy" id="1389203"/>
    <lineage>
        <taxon>Eukaryota</taxon>
        <taxon>Fungi</taxon>
        <taxon>Dikarya</taxon>
        <taxon>Basidiomycota</taxon>
        <taxon>Pucciniomycotina</taxon>
        <taxon>Pucciniomycetes</taxon>
        <taxon>Pucciniales</taxon>
        <taxon>Sphaerophragmiaceae</taxon>
        <taxon>Austropuccinia</taxon>
    </lineage>
</organism>
<dbReference type="OrthoDB" id="1916274at2759"/>
<dbReference type="AlphaFoldDB" id="A0A9Q3I6C0"/>
<evidence type="ECO:0000313" key="1">
    <source>
        <dbReference type="EMBL" id="MBW0531491.1"/>
    </source>
</evidence>
<protein>
    <submittedName>
        <fullName evidence="1">Uncharacterized protein</fullName>
    </submittedName>
</protein>
<sequence length="128" mass="13783">MAQLSTINISPYSNFYQVLRQNITSPKDRQAIIVVIIQGAYDMLNRSIEVSIPACHAGDPGSIPGRRGGITFASGGLDLRRGSNFVPSPYTLDLPGKLLAGWCVLNPNYHEQAIEPSSVQSVTRGGDP</sequence>
<reference evidence="1" key="1">
    <citation type="submission" date="2021-03" db="EMBL/GenBank/DDBJ databases">
        <title>Draft genome sequence of rust myrtle Austropuccinia psidii MF-1, a brazilian biotype.</title>
        <authorList>
            <person name="Quecine M.C."/>
            <person name="Pachon D.M.R."/>
            <person name="Bonatelli M.L."/>
            <person name="Correr F.H."/>
            <person name="Franceschini L.M."/>
            <person name="Leite T.F."/>
            <person name="Margarido G.R.A."/>
            <person name="Almeida C.A."/>
            <person name="Ferrarezi J.A."/>
            <person name="Labate C.A."/>
        </authorList>
    </citation>
    <scope>NUCLEOTIDE SEQUENCE</scope>
    <source>
        <strain evidence="1">MF-1</strain>
    </source>
</reference>
<gene>
    <name evidence="1" type="ORF">O181_071206</name>
</gene>
<accession>A0A9Q3I6C0</accession>
<dbReference type="EMBL" id="AVOT02036875">
    <property type="protein sequence ID" value="MBW0531491.1"/>
    <property type="molecule type" value="Genomic_DNA"/>
</dbReference>
<keyword evidence="2" id="KW-1185">Reference proteome</keyword>
<name>A0A9Q3I6C0_9BASI</name>
<evidence type="ECO:0000313" key="2">
    <source>
        <dbReference type="Proteomes" id="UP000765509"/>
    </source>
</evidence>